<reference evidence="1" key="1">
    <citation type="journal article" date="2015" name="Nature">
        <title>Complex archaea that bridge the gap between prokaryotes and eukaryotes.</title>
        <authorList>
            <person name="Spang A."/>
            <person name="Saw J.H."/>
            <person name="Jorgensen S.L."/>
            <person name="Zaremba-Niedzwiedzka K."/>
            <person name="Martijn J."/>
            <person name="Lind A.E."/>
            <person name="van Eijk R."/>
            <person name="Schleper C."/>
            <person name="Guy L."/>
            <person name="Ettema T.J."/>
        </authorList>
    </citation>
    <scope>NUCLEOTIDE SEQUENCE</scope>
</reference>
<gene>
    <name evidence="1" type="ORF">LCGC14_2800390</name>
</gene>
<dbReference type="AlphaFoldDB" id="A0A0F9AWA6"/>
<feature type="non-terminal residue" evidence="1">
    <location>
        <position position="80"/>
    </location>
</feature>
<sequence>MKDGTPDIDPVESQEWQEAIEDVIARDGADRAHYLLDKAVQQARAAGATLPFSATTPYQNTIPADDRLEIPGDSEMEWRI</sequence>
<accession>A0A0F9AWA6</accession>
<proteinExistence type="predicted"/>
<evidence type="ECO:0008006" key="2">
    <source>
        <dbReference type="Google" id="ProtNLM"/>
    </source>
</evidence>
<protein>
    <recommendedName>
        <fullName evidence="2">Pyruvate dehydrogenase E1 component middle domain-containing protein</fullName>
    </recommendedName>
</protein>
<evidence type="ECO:0000313" key="1">
    <source>
        <dbReference type="EMBL" id="KKK82739.1"/>
    </source>
</evidence>
<organism evidence="1">
    <name type="scientific">marine sediment metagenome</name>
    <dbReference type="NCBI Taxonomy" id="412755"/>
    <lineage>
        <taxon>unclassified sequences</taxon>
        <taxon>metagenomes</taxon>
        <taxon>ecological metagenomes</taxon>
    </lineage>
</organism>
<dbReference type="EMBL" id="LAZR01052531">
    <property type="protein sequence ID" value="KKK82739.1"/>
    <property type="molecule type" value="Genomic_DNA"/>
</dbReference>
<comment type="caution">
    <text evidence="1">The sequence shown here is derived from an EMBL/GenBank/DDBJ whole genome shotgun (WGS) entry which is preliminary data.</text>
</comment>
<name>A0A0F9AWA6_9ZZZZ</name>